<dbReference type="Gene3D" id="3.40.390.10">
    <property type="entry name" value="Collagenase (Catalytic Domain)"/>
    <property type="match status" value="1"/>
</dbReference>
<dbReference type="GO" id="GO:0008237">
    <property type="term" value="F:metallopeptidase activity"/>
    <property type="evidence" value="ECO:0007669"/>
    <property type="project" value="InterPro"/>
</dbReference>
<evidence type="ECO:0000256" key="1">
    <source>
        <dbReference type="SAM" id="SignalP"/>
    </source>
</evidence>
<evidence type="ECO:0000313" key="2">
    <source>
        <dbReference type="EMBL" id="QCF25948.1"/>
    </source>
</evidence>
<evidence type="ECO:0008006" key="4">
    <source>
        <dbReference type="Google" id="ProtNLM"/>
    </source>
</evidence>
<gene>
    <name evidence="2" type="ORF">soil367_08455</name>
</gene>
<feature type="chain" id="PRO_5020659273" description="DUF4124 domain-containing protein" evidence="1">
    <location>
        <begin position="22"/>
        <end position="281"/>
    </location>
</feature>
<dbReference type="AlphaFoldDB" id="A0A4P7XG42"/>
<reference evidence="2 3" key="1">
    <citation type="submission" date="2018-07" db="EMBL/GenBank/DDBJ databases">
        <title>Marsedoiliclastica nanhaica gen. nov. sp. nov., a novel marine hydrocarbonoclastic bacterium isolated from an in-situ enriched hydrocarbon-degrading consortium in deep-sea sediment.</title>
        <authorList>
            <person name="Dong C."/>
            <person name="Ma T."/>
            <person name="Liu R."/>
            <person name="Shao Z."/>
        </authorList>
    </citation>
    <scope>NUCLEOTIDE SEQUENCE [LARGE SCALE GENOMIC DNA]</scope>
    <source>
        <strain evidence="3">soil36-7</strain>
    </source>
</reference>
<name>A0A4P7XG42_9ALTE</name>
<dbReference type="InterPro" id="IPR024079">
    <property type="entry name" value="MetalloPept_cat_dom_sf"/>
</dbReference>
<keyword evidence="3" id="KW-1185">Reference proteome</keyword>
<dbReference type="KEGG" id="hmi:soil367_08455"/>
<dbReference type="Proteomes" id="UP000298049">
    <property type="component" value="Chromosome"/>
</dbReference>
<organism evidence="2 3">
    <name type="scientific">Hydrocarboniclastica marina</name>
    <dbReference type="NCBI Taxonomy" id="2259620"/>
    <lineage>
        <taxon>Bacteria</taxon>
        <taxon>Pseudomonadati</taxon>
        <taxon>Pseudomonadota</taxon>
        <taxon>Gammaproteobacteria</taxon>
        <taxon>Alteromonadales</taxon>
        <taxon>Alteromonadaceae</taxon>
        <taxon>Hydrocarboniclastica</taxon>
    </lineage>
</organism>
<feature type="signal peptide" evidence="1">
    <location>
        <begin position="1"/>
        <end position="21"/>
    </location>
</feature>
<proteinExistence type="predicted"/>
<dbReference type="RefSeq" id="WP_136548672.1">
    <property type="nucleotide sequence ID" value="NZ_CP031093.1"/>
</dbReference>
<sequence>MNINCLLAATFLLLSSGFGHAAGVIKCTDKSGNVLFTENAYHCSGQREPHALTLAVPSGLNKDRVNYSSPNRHYVSADGKWNIHVEKSLLEGDQDLFRASVAKLRETLDYVFSLMPLRSRTILSDLQFYIMWGEASPNGGRKSGMSYIRKGEPGNYPRLDKKWENSIVIYSAENLMYLDDLWSRKAVFHELAHAWHIANWAEKHPPIYNSWKSAKDGNRYTNVRDIKNRTIKNAYALKNQLEYFAELSAIYFVGGNYHPYDRAALEKYDPSGHRMVEALWD</sequence>
<dbReference type="OrthoDB" id="5702724at2"/>
<evidence type="ECO:0000313" key="3">
    <source>
        <dbReference type="Proteomes" id="UP000298049"/>
    </source>
</evidence>
<keyword evidence="1" id="KW-0732">Signal</keyword>
<dbReference type="SUPFAM" id="SSF55486">
    <property type="entry name" value="Metalloproteases ('zincins'), catalytic domain"/>
    <property type="match status" value="1"/>
</dbReference>
<dbReference type="EMBL" id="CP031093">
    <property type="protein sequence ID" value="QCF25948.1"/>
    <property type="molecule type" value="Genomic_DNA"/>
</dbReference>
<protein>
    <recommendedName>
        <fullName evidence="4">DUF4124 domain-containing protein</fullName>
    </recommendedName>
</protein>
<accession>A0A4P7XG42</accession>